<organism evidence="2 3">
    <name type="scientific">Amycolatopsis acidiphila</name>
    <dbReference type="NCBI Taxonomy" id="715473"/>
    <lineage>
        <taxon>Bacteria</taxon>
        <taxon>Bacillati</taxon>
        <taxon>Actinomycetota</taxon>
        <taxon>Actinomycetes</taxon>
        <taxon>Pseudonocardiales</taxon>
        <taxon>Pseudonocardiaceae</taxon>
        <taxon>Amycolatopsis</taxon>
    </lineage>
</organism>
<evidence type="ECO:0000256" key="1">
    <source>
        <dbReference type="SAM" id="MobiDB-lite"/>
    </source>
</evidence>
<dbReference type="Proteomes" id="UP000318578">
    <property type="component" value="Unassembled WGS sequence"/>
</dbReference>
<proteinExistence type="predicted"/>
<evidence type="ECO:0000313" key="3">
    <source>
        <dbReference type="Proteomes" id="UP000318578"/>
    </source>
</evidence>
<comment type="caution">
    <text evidence="2">The sequence shown here is derived from an EMBL/GenBank/DDBJ whole genome shotgun (WGS) entry which is preliminary data.</text>
</comment>
<name>A0A558AKZ0_9PSEU</name>
<dbReference type="AlphaFoldDB" id="A0A558AKZ0"/>
<dbReference type="EMBL" id="VJZA01000004">
    <property type="protein sequence ID" value="TVT24939.1"/>
    <property type="molecule type" value="Genomic_DNA"/>
</dbReference>
<dbReference type="RefSeq" id="WP_144633573.1">
    <property type="nucleotide sequence ID" value="NZ_BNAX01000020.1"/>
</dbReference>
<evidence type="ECO:0000313" key="2">
    <source>
        <dbReference type="EMBL" id="TVT24939.1"/>
    </source>
</evidence>
<keyword evidence="3" id="KW-1185">Reference proteome</keyword>
<feature type="region of interest" description="Disordered" evidence="1">
    <location>
        <begin position="31"/>
        <end position="61"/>
    </location>
</feature>
<accession>A0A558AKZ0</accession>
<gene>
    <name evidence="2" type="ORF">FNH06_03690</name>
</gene>
<protein>
    <submittedName>
        <fullName evidence="2">Uncharacterized protein</fullName>
    </submittedName>
</protein>
<reference evidence="2 3" key="1">
    <citation type="submission" date="2019-07" db="EMBL/GenBank/DDBJ databases">
        <title>New species of Amycolatopsis and Streptomyces.</title>
        <authorList>
            <person name="Duangmal K."/>
            <person name="Teo W.F.A."/>
            <person name="Lipun K."/>
        </authorList>
    </citation>
    <scope>NUCLEOTIDE SEQUENCE [LARGE SCALE GENOMIC DNA]</scope>
    <source>
        <strain evidence="2 3">JCM 30562</strain>
    </source>
</reference>
<feature type="compositionally biased region" description="Basic and acidic residues" evidence="1">
    <location>
        <begin position="37"/>
        <end position="49"/>
    </location>
</feature>
<sequence>MAVVFEEREDPCLRCAAPVAVKVITESRPRVTAGRYEPVHEDDGSPADRRCRRVPGDGQGR</sequence>